<name>A0A915HTT8_ROMCU</name>
<protein>
    <submittedName>
        <fullName evidence="2">Uncharacterized protein</fullName>
    </submittedName>
</protein>
<accession>A0A915HTT8</accession>
<evidence type="ECO:0000313" key="1">
    <source>
        <dbReference type="Proteomes" id="UP000887565"/>
    </source>
</evidence>
<dbReference type="WBParaSite" id="nRc.2.0.1.t04946-RA">
    <property type="protein sequence ID" value="nRc.2.0.1.t04946-RA"/>
    <property type="gene ID" value="nRc.2.0.1.g04946"/>
</dbReference>
<keyword evidence="1" id="KW-1185">Reference proteome</keyword>
<evidence type="ECO:0000313" key="2">
    <source>
        <dbReference type="WBParaSite" id="nRc.2.0.1.t04946-RA"/>
    </source>
</evidence>
<reference evidence="2" key="1">
    <citation type="submission" date="2022-11" db="UniProtKB">
        <authorList>
            <consortium name="WormBaseParasite"/>
        </authorList>
    </citation>
    <scope>IDENTIFICATION</scope>
</reference>
<sequence>MEMIISKLSVEMTKNQGIENSYPDARGGIRAVVRRVDRAVAVGHTGREVAVGVVLVVVHVRPSVTKMIRRRPTLPDVVTTVVAEAAVRHMIVTTTVENAVNFQPKLKSSFSLEYP</sequence>
<proteinExistence type="predicted"/>
<dbReference type="Proteomes" id="UP000887565">
    <property type="component" value="Unplaced"/>
</dbReference>
<dbReference type="AlphaFoldDB" id="A0A915HTT8"/>
<organism evidence="1 2">
    <name type="scientific">Romanomermis culicivorax</name>
    <name type="common">Nematode worm</name>
    <dbReference type="NCBI Taxonomy" id="13658"/>
    <lineage>
        <taxon>Eukaryota</taxon>
        <taxon>Metazoa</taxon>
        <taxon>Ecdysozoa</taxon>
        <taxon>Nematoda</taxon>
        <taxon>Enoplea</taxon>
        <taxon>Dorylaimia</taxon>
        <taxon>Mermithida</taxon>
        <taxon>Mermithoidea</taxon>
        <taxon>Mermithidae</taxon>
        <taxon>Romanomermis</taxon>
    </lineage>
</organism>